<dbReference type="GO" id="GO:0003677">
    <property type="term" value="F:DNA binding"/>
    <property type="evidence" value="ECO:0007669"/>
    <property type="project" value="UniProtKB-KW"/>
</dbReference>
<dbReference type="SUPFAM" id="SSF101936">
    <property type="entry name" value="DNA-binding pseudobarrel domain"/>
    <property type="match status" value="1"/>
</dbReference>
<evidence type="ECO:0000313" key="7">
    <source>
        <dbReference type="Proteomes" id="UP001314263"/>
    </source>
</evidence>
<evidence type="ECO:0000313" key="6">
    <source>
        <dbReference type="EMBL" id="CAK0783131.1"/>
    </source>
</evidence>
<evidence type="ECO:0000256" key="1">
    <source>
        <dbReference type="ARBA" id="ARBA00023015"/>
    </source>
</evidence>
<protein>
    <submittedName>
        <fullName evidence="6">Uncharacterized protein</fullName>
    </submittedName>
</protein>
<keyword evidence="7" id="KW-1185">Reference proteome</keyword>
<name>A0AAV1I8C8_9CHLO</name>
<proteinExistence type="predicted"/>
<dbReference type="EMBL" id="CAUYUE010000008">
    <property type="protein sequence ID" value="CAK0783131.1"/>
    <property type="molecule type" value="Genomic_DNA"/>
</dbReference>
<evidence type="ECO:0000256" key="4">
    <source>
        <dbReference type="ARBA" id="ARBA00023242"/>
    </source>
</evidence>
<dbReference type="InterPro" id="IPR015300">
    <property type="entry name" value="DNA-bd_pseudobarrel_sf"/>
</dbReference>
<feature type="region of interest" description="Disordered" evidence="5">
    <location>
        <begin position="67"/>
        <end position="100"/>
    </location>
</feature>
<dbReference type="Proteomes" id="UP001314263">
    <property type="component" value="Unassembled WGS sequence"/>
</dbReference>
<dbReference type="AlphaFoldDB" id="A0AAV1I8C8"/>
<dbReference type="InterPro" id="IPR003340">
    <property type="entry name" value="B3_DNA-bd"/>
</dbReference>
<keyword evidence="2" id="KW-0238">DNA-binding</keyword>
<keyword evidence="1" id="KW-0805">Transcription regulation</keyword>
<keyword evidence="4" id="KW-0539">Nucleus</keyword>
<gene>
    <name evidence="6" type="ORF">CVIRNUC_006327</name>
</gene>
<dbReference type="Gene3D" id="2.40.330.10">
    <property type="entry name" value="DNA-binding pseudobarrel domain"/>
    <property type="match status" value="1"/>
</dbReference>
<evidence type="ECO:0000256" key="3">
    <source>
        <dbReference type="ARBA" id="ARBA00023163"/>
    </source>
</evidence>
<organism evidence="6 7">
    <name type="scientific">Coccomyxa viridis</name>
    <dbReference type="NCBI Taxonomy" id="1274662"/>
    <lineage>
        <taxon>Eukaryota</taxon>
        <taxon>Viridiplantae</taxon>
        <taxon>Chlorophyta</taxon>
        <taxon>core chlorophytes</taxon>
        <taxon>Trebouxiophyceae</taxon>
        <taxon>Trebouxiophyceae incertae sedis</taxon>
        <taxon>Coccomyxaceae</taxon>
        <taxon>Coccomyxa</taxon>
    </lineage>
</organism>
<reference evidence="6 7" key="1">
    <citation type="submission" date="2023-10" db="EMBL/GenBank/DDBJ databases">
        <authorList>
            <person name="Maclean D."/>
            <person name="Macfadyen A."/>
        </authorList>
    </citation>
    <scope>NUCLEOTIDE SEQUENCE [LARGE SCALE GENOMIC DNA]</scope>
</reference>
<evidence type="ECO:0000256" key="5">
    <source>
        <dbReference type="SAM" id="MobiDB-lite"/>
    </source>
</evidence>
<sequence length="335" mass="37767">MSPAQLASCTSQAEPAEMTLKERAAAIAPRIAYIEGENPYERQRRERIARNEAMLAQLEVNKLASNFARNHLLPPPPPKRKPAVRRDRDPLEALPKRRSERQAGVKRSYCEIGLHYNYIEGGRRAKVSRQGSRVRSTTKMDLIFPRQSDEARDLAWAAARAKVQELGEDRAFAKDMLPSNVAGGFWQQLPRDMQCAWRFQSKTAIWLECTEEAKMPESGWEFQTDAENKRWPTIWLPRTGGTSAGLSGGWRGFSLDQSLTPNDAVVWQIPNDVKSGQLPTYLIVHLFRAEDYETDETRPKVLSVAEQAAMREASAPQTYCLNPGCTKCSTHSAAH</sequence>
<dbReference type="CDD" id="cd10017">
    <property type="entry name" value="B3_DNA"/>
    <property type="match status" value="1"/>
</dbReference>
<feature type="compositionally biased region" description="Basic and acidic residues" evidence="5">
    <location>
        <begin position="84"/>
        <end position="100"/>
    </location>
</feature>
<evidence type="ECO:0000256" key="2">
    <source>
        <dbReference type="ARBA" id="ARBA00023125"/>
    </source>
</evidence>
<comment type="caution">
    <text evidence="6">The sequence shown here is derived from an EMBL/GenBank/DDBJ whole genome shotgun (WGS) entry which is preliminary data.</text>
</comment>
<accession>A0AAV1I8C8</accession>
<keyword evidence="3" id="KW-0804">Transcription</keyword>